<feature type="domain" description="Rhodopsin" evidence="8">
    <location>
        <begin position="2"/>
        <end position="223"/>
    </location>
</feature>
<keyword evidence="4 7" id="KW-0472">Membrane</keyword>
<evidence type="ECO:0000256" key="3">
    <source>
        <dbReference type="ARBA" id="ARBA00022989"/>
    </source>
</evidence>
<feature type="compositionally biased region" description="Low complexity" evidence="6">
    <location>
        <begin position="365"/>
        <end position="384"/>
    </location>
</feature>
<feature type="transmembrane region" description="Helical" evidence="7">
    <location>
        <begin position="61"/>
        <end position="82"/>
    </location>
</feature>
<feature type="compositionally biased region" description="Gly residues" evidence="6">
    <location>
        <begin position="385"/>
        <end position="396"/>
    </location>
</feature>
<name>K2RL77_MACPH</name>
<dbReference type="PANTHER" id="PTHR33048:SF158">
    <property type="entry name" value="MEMBRANE PROTEIN PTH11-LIKE, PUTATIVE-RELATED"/>
    <property type="match status" value="1"/>
</dbReference>
<sequence length="482" mass="52036">MLQYGLGKHVWNISLADFSPYWLLGRVLAAVFYTTAMFFVKLSLLLLYRRVFDVEHFFKRWWFVMLYSVVHTLVAILLSFMACRPPAAQWDIPFAEIGATYANALNRDLHIRHRKCISPKSLLAIPVFHCINDLLILSLPIPLVWKLNLNRRRKIQVTFVFALGSASCIVSILRIWPIHTLVSQPRYGDVTWHWTPVAIWTQVELTFAITCASVPVLKPFLSRHFPSFFSSDERTNNNRSPAGEPVNRHHYRHYNARAGANSPGGARLPLGRNASTKTIGQVSTRMMGGVPRRWVDGWGLSAIGSGGGRAGGREDVDVELGLRGVGGGGGRAGDVEDDGRGGGGGRPGGVERDCGRVLLSASSTTMAAGGTGSSAGRMGLESSGGKSGKGGGGRGFGDVELVGGKRARVSDDAGSEECIVKDIKVGGDEEAVASPASEARSSTVFTAEGVCEECAVPGYDTMRRMDTHVGKTAMVMGGDDVR</sequence>
<feature type="region of interest" description="Disordered" evidence="6">
    <location>
        <begin position="365"/>
        <end position="399"/>
    </location>
</feature>
<feature type="transmembrane region" description="Helical" evidence="7">
    <location>
        <begin position="20"/>
        <end position="40"/>
    </location>
</feature>
<evidence type="ECO:0000256" key="2">
    <source>
        <dbReference type="ARBA" id="ARBA00022692"/>
    </source>
</evidence>
<feature type="transmembrane region" description="Helical" evidence="7">
    <location>
        <begin position="157"/>
        <end position="177"/>
    </location>
</feature>
<dbReference type="Proteomes" id="UP000007129">
    <property type="component" value="Unassembled WGS sequence"/>
</dbReference>
<evidence type="ECO:0000259" key="8">
    <source>
        <dbReference type="Pfam" id="PF20684"/>
    </source>
</evidence>
<dbReference type="GO" id="GO:0016020">
    <property type="term" value="C:membrane"/>
    <property type="evidence" value="ECO:0007669"/>
    <property type="project" value="UniProtKB-SubCell"/>
</dbReference>
<dbReference type="InterPro" id="IPR052337">
    <property type="entry name" value="SAT4-like"/>
</dbReference>
<feature type="transmembrane region" description="Helical" evidence="7">
    <location>
        <begin position="123"/>
        <end position="145"/>
    </location>
</feature>
<dbReference type="OrthoDB" id="444631at2759"/>
<evidence type="ECO:0000256" key="6">
    <source>
        <dbReference type="SAM" id="MobiDB-lite"/>
    </source>
</evidence>
<evidence type="ECO:0000313" key="9">
    <source>
        <dbReference type="EMBL" id="EKG15448.1"/>
    </source>
</evidence>
<dbReference type="STRING" id="1126212.K2RL77"/>
<organism evidence="9 10">
    <name type="scientific">Macrophomina phaseolina (strain MS6)</name>
    <name type="common">Charcoal rot fungus</name>
    <dbReference type="NCBI Taxonomy" id="1126212"/>
    <lineage>
        <taxon>Eukaryota</taxon>
        <taxon>Fungi</taxon>
        <taxon>Dikarya</taxon>
        <taxon>Ascomycota</taxon>
        <taxon>Pezizomycotina</taxon>
        <taxon>Dothideomycetes</taxon>
        <taxon>Dothideomycetes incertae sedis</taxon>
        <taxon>Botryosphaeriales</taxon>
        <taxon>Botryosphaeriaceae</taxon>
        <taxon>Macrophomina</taxon>
    </lineage>
</organism>
<reference evidence="9 10" key="1">
    <citation type="journal article" date="2012" name="BMC Genomics">
        <title>Tools to kill: Genome of one of the most destructive plant pathogenic fungi Macrophomina phaseolina.</title>
        <authorList>
            <person name="Islam M.S."/>
            <person name="Haque M.S."/>
            <person name="Islam M.M."/>
            <person name="Emdad E.M."/>
            <person name="Halim A."/>
            <person name="Hossen Q.M.M."/>
            <person name="Hossain M.Z."/>
            <person name="Ahmed B."/>
            <person name="Rahim S."/>
            <person name="Rahman M.S."/>
            <person name="Alam M.M."/>
            <person name="Hou S."/>
            <person name="Wan X."/>
            <person name="Saito J.A."/>
            <person name="Alam M."/>
        </authorList>
    </citation>
    <scope>NUCLEOTIDE SEQUENCE [LARGE SCALE GENOMIC DNA]</scope>
    <source>
        <strain evidence="9 10">MS6</strain>
    </source>
</reference>
<evidence type="ECO:0000313" key="10">
    <source>
        <dbReference type="Proteomes" id="UP000007129"/>
    </source>
</evidence>
<evidence type="ECO:0000256" key="1">
    <source>
        <dbReference type="ARBA" id="ARBA00004141"/>
    </source>
</evidence>
<dbReference type="InParanoid" id="K2RL77"/>
<dbReference type="AlphaFoldDB" id="K2RL77"/>
<dbReference type="InterPro" id="IPR049326">
    <property type="entry name" value="Rhodopsin_dom_fungi"/>
</dbReference>
<evidence type="ECO:0000256" key="5">
    <source>
        <dbReference type="ARBA" id="ARBA00038359"/>
    </source>
</evidence>
<keyword evidence="2 7" id="KW-0812">Transmembrane</keyword>
<evidence type="ECO:0000256" key="7">
    <source>
        <dbReference type="SAM" id="Phobius"/>
    </source>
</evidence>
<dbReference type="EMBL" id="AHHD01000298">
    <property type="protein sequence ID" value="EKG15448.1"/>
    <property type="molecule type" value="Genomic_DNA"/>
</dbReference>
<dbReference type="VEuPathDB" id="FungiDB:MPH_07372"/>
<dbReference type="PANTHER" id="PTHR33048">
    <property type="entry name" value="PTH11-LIKE INTEGRAL MEMBRANE PROTEIN (AFU_ORTHOLOGUE AFUA_5G11245)"/>
    <property type="match status" value="1"/>
</dbReference>
<comment type="caution">
    <text evidence="9">The sequence shown here is derived from an EMBL/GenBank/DDBJ whole genome shotgun (WGS) entry which is preliminary data.</text>
</comment>
<comment type="subcellular location">
    <subcellularLocation>
        <location evidence="1">Membrane</location>
        <topology evidence="1">Multi-pass membrane protein</topology>
    </subcellularLocation>
</comment>
<gene>
    <name evidence="9" type="ORF">MPH_07372</name>
</gene>
<evidence type="ECO:0000256" key="4">
    <source>
        <dbReference type="ARBA" id="ARBA00023136"/>
    </source>
</evidence>
<dbReference type="Pfam" id="PF20684">
    <property type="entry name" value="Fung_rhodopsin"/>
    <property type="match status" value="1"/>
</dbReference>
<feature type="region of interest" description="Disordered" evidence="6">
    <location>
        <begin position="323"/>
        <end position="353"/>
    </location>
</feature>
<feature type="compositionally biased region" description="Gly residues" evidence="6">
    <location>
        <begin position="323"/>
        <end position="332"/>
    </location>
</feature>
<protein>
    <recommendedName>
        <fullName evidence="8">Rhodopsin domain-containing protein</fullName>
    </recommendedName>
</protein>
<accession>K2RL77</accession>
<comment type="similarity">
    <text evidence="5">Belongs to the SAT4 family.</text>
</comment>
<keyword evidence="3 7" id="KW-1133">Transmembrane helix</keyword>
<dbReference type="HOGENOM" id="CLU_566283_0_0_1"/>
<proteinExistence type="inferred from homology"/>